<dbReference type="Proteomes" id="UP000401081">
    <property type="component" value="Unassembled WGS sequence"/>
</dbReference>
<evidence type="ECO:0000313" key="1">
    <source>
        <dbReference type="EMBL" id="VFS71266.1"/>
    </source>
</evidence>
<sequence length="48" mass="5612">MSAPAYQAGILFILCVKQVKYPNDRRKKTRIKRVFFKADNKRAIKPVC</sequence>
<dbReference type="EMBL" id="CAADJD010000021">
    <property type="protein sequence ID" value="VFS71266.1"/>
    <property type="molecule type" value="Genomic_DNA"/>
</dbReference>
<evidence type="ECO:0000313" key="2">
    <source>
        <dbReference type="Proteomes" id="UP000401081"/>
    </source>
</evidence>
<protein>
    <submittedName>
        <fullName evidence="1">Uncharacterized protein</fullName>
    </submittedName>
</protein>
<reference evidence="1 2" key="1">
    <citation type="submission" date="2019-03" db="EMBL/GenBank/DDBJ databases">
        <authorList>
            <consortium name="Pathogen Informatics"/>
        </authorList>
    </citation>
    <scope>NUCLEOTIDE SEQUENCE [LARGE SCALE GENOMIC DNA]</scope>
    <source>
        <strain evidence="1 2">NCTC12993</strain>
    </source>
</reference>
<organism evidence="1 2">
    <name type="scientific">Kluyvera cryocrescens</name>
    <name type="common">Kluyvera citrophila</name>
    <dbReference type="NCBI Taxonomy" id="580"/>
    <lineage>
        <taxon>Bacteria</taxon>
        <taxon>Pseudomonadati</taxon>
        <taxon>Pseudomonadota</taxon>
        <taxon>Gammaproteobacteria</taxon>
        <taxon>Enterobacterales</taxon>
        <taxon>Enterobacteriaceae</taxon>
        <taxon>Kluyvera</taxon>
    </lineage>
</organism>
<accession>A0A485BG97</accession>
<keyword evidence="2" id="KW-1185">Reference proteome</keyword>
<dbReference type="AlphaFoldDB" id="A0A485BG97"/>
<proteinExistence type="predicted"/>
<name>A0A485BG97_KLUCR</name>
<gene>
    <name evidence="1" type="ORF">NCTC12993_04604</name>
</gene>